<feature type="domain" description="Thioredoxin" evidence="1">
    <location>
        <begin position="331"/>
        <end position="470"/>
    </location>
</feature>
<dbReference type="SUPFAM" id="SSF52833">
    <property type="entry name" value="Thioredoxin-like"/>
    <property type="match status" value="1"/>
</dbReference>
<comment type="caution">
    <text evidence="2">The sequence shown here is derived from an EMBL/GenBank/DDBJ whole genome shotgun (WGS) entry which is preliminary data.</text>
</comment>
<protein>
    <recommendedName>
        <fullName evidence="1">Thioredoxin domain-containing protein</fullName>
    </recommendedName>
</protein>
<name>A0ABU3D3S6_9FLAO</name>
<proteinExistence type="predicted"/>
<gene>
    <name evidence="2" type="ORF">RM539_05375</name>
</gene>
<evidence type="ECO:0000313" key="2">
    <source>
        <dbReference type="EMBL" id="MDT0676010.1"/>
    </source>
</evidence>
<keyword evidence="3" id="KW-1185">Reference proteome</keyword>
<accession>A0ABU3D3S6</accession>
<sequence>MRHTLFTLLAVIILISACNRSSDSSNKIYIGGQIVNPNVEYVILSRNNNDLDTLPLDSKNQFGKHLEGLETGIYTLKHPPENQILYVEPGDSLMIWLNTLQFDNSMNFSGRGSEKSSFLLDMFLNNQKDNDLIISNSKIKPGEFAKLTDSIKKVRADKLKKLEKKYKLSEKFKNIASTVINYEYYDLRERYTYLIEKYYHEFTSEVPAGFYNYRDNINFNNEDLQNYYVYTNLIDDYLRSRSIEDCDNIPDSGRECYNLANYKNIKRRILLVDSLINLKQMKNEFLDRLASRGITMADTKEGVDSILNVLEQVNYSYLEEARELANIHRNYFVGTDVNNRVLLNTNREETTYNSIIKKPTIVFVWSMHEPGYHMWQHRNIQQLRKKYPDIDFIGVNIDEGETKEWLRTVEAYNYDKNFEYQTSKRNIDKKVFRKYIYKIFFISPSGVIVDGDAKIQSPNFETEILEFLNR</sequence>
<organism evidence="2 3">
    <name type="scientific">Autumnicola musiva</name>
    <dbReference type="NCBI Taxonomy" id="3075589"/>
    <lineage>
        <taxon>Bacteria</taxon>
        <taxon>Pseudomonadati</taxon>
        <taxon>Bacteroidota</taxon>
        <taxon>Flavobacteriia</taxon>
        <taxon>Flavobacteriales</taxon>
        <taxon>Flavobacteriaceae</taxon>
        <taxon>Autumnicola</taxon>
    </lineage>
</organism>
<dbReference type="EMBL" id="JAVRHK010000003">
    <property type="protein sequence ID" value="MDT0676010.1"/>
    <property type="molecule type" value="Genomic_DNA"/>
</dbReference>
<dbReference type="InterPro" id="IPR013766">
    <property type="entry name" value="Thioredoxin_domain"/>
</dbReference>
<dbReference type="Proteomes" id="UP001262582">
    <property type="component" value="Unassembled WGS sequence"/>
</dbReference>
<dbReference type="PROSITE" id="PS51257">
    <property type="entry name" value="PROKAR_LIPOPROTEIN"/>
    <property type="match status" value="1"/>
</dbReference>
<dbReference type="InterPro" id="IPR036249">
    <property type="entry name" value="Thioredoxin-like_sf"/>
</dbReference>
<evidence type="ECO:0000313" key="3">
    <source>
        <dbReference type="Proteomes" id="UP001262582"/>
    </source>
</evidence>
<dbReference type="RefSeq" id="WP_311502406.1">
    <property type="nucleotide sequence ID" value="NZ_JAVRHK010000003.1"/>
</dbReference>
<dbReference type="Gene3D" id="3.40.30.10">
    <property type="entry name" value="Glutaredoxin"/>
    <property type="match status" value="1"/>
</dbReference>
<dbReference type="PROSITE" id="PS51352">
    <property type="entry name" value="THIOREDOXIN_2"/>
    <property type="match status" value="1"/>
</dbReference>
<reference evidence="2 3" key="1">
    <citation type="submission" date="2023-09" db="EMBL/GenBank/DDBJ databases">
        <authorList>
            <person name="Rey-Velasco X."/>
        </authorList>
    </citation>
    <scope>NUCLEOTIDE SEQUENCE [LARGE SCALE GENOMIC DNA]</scope>
    <source>
        <strain evidence="2 3">F117</strain>
    </source>
</reference>
<evidence type="ECO:0000259" key="1">
    <source>
        <dbReference type="PROSITE" id="PS51352"/>
    </source>
</evidence>